<evidence type="ECO:0000313" key="4">
    <source>
        <dbReference type="Proteomes" id="UP000224006"/>
    </source>
</evidence>
<evidence type="ECO:0008006" key="5">
    <source>
        <dbReference type="Google" id="ProtNLM"/>
    </source>
</evidence>
<protein>
    <recommendedName>
        <fullName evidence="5">Dense granule protein GRA11</fullName>
    </recommendedName>
</protein>
<gene>
    <name evidence="3" type="ORF">BESB_051960</name>
</gene>
<dbReference type="AlphaFoldDB" id="A0A2A9MC47"/>
<dbReference type="GeneID" id="40310125"/>
<comment type="caution">
    <text evidence="3">The sequence shown here is derived from an EMBL/GenBank/DDBJ whole genome shotgun (WGS) entry which is preliminary data.</text>
</comment>
<dbReference type="Proteomes" id="UP000224006">
    <property type="component" value="Chromosome IV"/>
</dbReference>
<keyword evidence="4" id="KW-1185">Reference proteome</keyword>
<reference evidence="3 4" key="1">
    <citation type="submission" date="2017-09" db="EMBL/GenBank/DDBJ databases">
        <title>Genome sequencing of Besnoitia besnoiti strain Bb-Ger1.</title>
        <authorList>
            <person name="Schares G."/>
            <person name="Venepally P."/>
            <person name="Lorenzi H.A."/>
        </authorList>
    </citation>
    <scope>NUCLEOTIDE SEQUENCE [LARGE SCALE GENOMIC DNA]</scope>
    <source>
        <strain evidence="3 4">Bb-Ger1</strain>
    </source>
</reference>
<accession>A0A2A9MC47</accession>
<feature type="chain" id="PRO_5013151607" description="Dense granule protein GRA11" evidence="2">
    <location>
        <begin position="20"/>
        <end position="121"/>
    </location>
</feature>
<dbReference type="RefSeq" id="XP_029219554.1">
    <property type="nucleotide sequence ID" value="XM_029363631.1"/>
</dbReference>
<proteinExistence type="predicted"/>
<feature type="region of interest" description="Disordered" evidence="1">
    <location>
        <begin position="83"/>
        <end position="121"/>
    </location>
</feature>
<name>A0A2A9MC47_BESBE</name>
<feature type="compositionally biased region" description="Low complexity" evidence="1">
    <location>
        <begin position="105"/>
        <end position="114"/>
    </location>
</feature>
<dbReference type="EMBL" id="NWUJ01000004">
    <property type="protein sequence ID" value="PFH35545.1"/>
    <property type="molecule type" value="Genomic_DNA"/>
</dbReference>
<evidence type="ECO:0000256" key="2">
    <source>
        <dbReference type="SAM" id="SignalP"/>
    </source>
</evidence>
<feature type="signal peptide" evidence="2">
    <location>
        <begin position="1"/>
        <end position="19"/>
    </location>
</feature>
<feature type="compositionally biased region" description="Pro residues" evidence="1">
    <location>
        <begin position="93"/>
        <end position="104"/>
    </location>
</feature>
<sequence length="121" mass="12725">MRILTVLALGATLTVHVESQSASPGRHASLNRHAALRFQLNTPKSHKLQKVMGELEDEEIGAELGAEVSKRRHIAAPELEYAAPGAEEVLPGQMPPAPSPPPTAEAPTSPEAASQGVISPQ</sequence>
<dbReference type="VEuPathDB" id="ToxoDB:BESB_051960"/>
<organism evidence="3 4">
    <name type="scientific">Besnoitia besnoiti</name>
    <name type="common">Apicomplexan protozoan</name>
    <dbReference type="NCBI Taxonomy" id="94643"/>
    <lineage>
        <taxon>Eukaryota</taxon>
        <taxon>Sar</taxon>
        <taxon>Alveolata</taxon>
        <taxon>Apicomplexa</taxon>
        <taxon>Conoidasida</taxon>
        <taxon>Coccidia</taxon>
        <taxon>Eucoccidiorida</taxon>
        <taxon>Eimeriorina</taxon>
        <taxon>Sarcocystidae</taxon>
        <taxon>Besnoitia</taxon>
    </lineage>
</organism>
<dbReference type="OrthoDB" id="10413900at2759"/>
<evidence type="ECO:0000256" key="1">
    <source>
        <dbReference type="SAM" id="MobiDB-lite"/>
    </source>
</evidence>
<evidence type="ECO:0000313" key="3">
    <source>
        <dbReference type="EMBL" id="PFH35545.1"/>
    </source>
</evidence>
<keyword evidence="2" id="KW-0732">Signal</keyword>
<dbReference type="KEGG" id="bbes:BESB_051960"/>